<dbReference type="AlphaFoldDB" id="A0A8H6Y502"/>
<gene>
    <name evidence="3" type="ORF">MVEN_01118300</name>
</gene>
<dbReference type="EMBL" id="JACAZI010000008">
    <property type="protein sequence ID" value="KAF7354300.1"/>
    <property type="molecule type" value="Genomic_DNA"/>
</dbReference>
<keyword evidence="2" id="KW-1133">Transmembrane helix</keyword>
<proteinExistence type="predicted"/>
<feature type="transmembrane region" description="Helical" evidence="2">
    <location>
        <begin position="6"/>
        <end position="28"/>
    </location>
</feature>
<protein>
    <submittedName>
        <fullName evidence="3">Uncharacterized protein</fullName>
    </submittedName>
</protein>
<sequence length="191" mass="20934">MVHSPGFLYRLACTLSLAHIASGLATIFVYDVDDARDSQFIAILYALSTFYMVYMLIPHATERDNDPLSRLNKQFVIINFLLLSWLLSVGLIPLTVDVGIMRTVSHCAEKHFMSPKCLTLGLDMTLPLALIATLATISWNISRSARAIQASTPPRSSHPLTPFKLRPSARALRANSNSNSNSNSSVAADSV</sequence>
<comment type="caution">
    <text evidence="3">The sequence shown here is derived from an EMBL/GenBank/DDBJ whole genome shotgun (WGS) entry which is preliminary data.</text>
</comment>
<keyword evidence="2" id="KW-0472">Membrane</keyword>
<name>A0A8H6Y502_9AGAR</name>
<feature type="transmembrane region" description="Helical" evidence="2">
    <location>
        <begin position="117"/>
        <end position="139"/>
    </location>
</feature>
<feature type="region of interest" description="Disordered" evidence="1">
    <location>
        <begin position="172"/>
        <end position="191"/>
    </location>
</feature>
<evidence type="ECO:0000313" key="4">
    <source>
        <dbReference type="Proteomes" id="UP000620124"/>
    </source>
</evidence>
<evidence type="ECO:0000313" key="3">
    <source>
        <dbReference type="EMBL" id="KAF7354300.1"/>
    </source>
</evidence>
<keyword evidence="4" id="KW-1185">Reference proteome</keyword>
<evidence type="ECO:0000256" key="2">
    <source>
        <dbReference type="SAM" id="Phobius"/>
    </source>
</evidence>
<reference evidence="3" key="1">
    <citation type="submission" date="2020-05" db="EMBL/GenBank/DDBJ databases">
        <title>Mycena genomes resolve the evolution of fungal bioluminescence.</title>
        <authorList>
            <person name="Tsai I.J."/>
        </authorList>
    </citation>
    <scope>NUCLEOTIDE SEQUENCE</scope>
    <source>
        <strain evidence="3">CCC161011</strain>
    </source>
</reference>
<keyword evidence="2" id="KW-0812">Transmembrane</keyword>
<feature type="transmembrane region" description="Helical" evidence="2">
    <location>
        <begin position="40"/>
        <end position="57"/>
    </location>
</feature>
<organism evidence="3 4">
    <name type="scientific">Mycena venus</name>
    <dbReference type="NCBI Taxonomy" id="2733690"/>
    <lineage>
        <taxon>Eukaryota</taxon>
        <taxon>Fungi</taxon>
        <taxon>Dikarya</taxon>
        <taxon>Basidiomycota</taxon>
        <taxon>Agaricomycotina</taxon>
        <taxon>Agaricomycetes</taxon>
        <taxon>Agaricomycetidae</taxon>
        <taxon>Agaricales</taxon>
        <taxon>Marasmiineae</taxon>
        <taxon>Mycenaceae</taxon>
        <taxon>Mycena</taxon>
    </lineage>
</organism>
<evidence type="ECO:0000256" key="1">
    <source>
        <dbReference type="SAM" id="MobiDB-lite"/>
    </source>
</evidence>
<dbReference type="Proteomes" id="UP000620124">
    <property type="component" value="Unassembled WGS sequence"/>
</dbReference>
<accession>A0A8H6Y502</accession>
<feature type="transmembrane region" description="Helical" evidence="2">
    <location>
        <begin position="77"/>
        <end position="96"/>
    </location>
</feature>
<dbReference type="OrthoDB" id="2958944at2759"/>